<dbReference type="GO" id="GO:0003677">
    <property type="term" value="F:DNA binding"/>
    <property type="evidence" value="ECO:0007669"/>
    <property type="project" value="UniProtKB-KW"/>
</dbReference>
<accession>A0A4Q2UFT5</accession>
<organism evidence="5 6">
    <name type="scientific">Spirosoma sordidisoli</name>
    <dbReference type="NCBI Taxonomy" id="2502893"/>
    <lineage>
        <taxon>Bacteria</taxon>
        <taxon>Pseudomonadati</taxon>
        <taxon>Bacteroidota</taxon>
        <taxon>Cytophagia</taxon>
        <taxon>Cytophagales</taxon>
        <taxon>Cytophagaceae</taxon>
        <taxon>Spirosoma</taxon>
    </lineage>
</organism>
<reference evidence="5 6" key="1">
    <citation type="submission" date="2019-01" db="EMBL/GenBank/DDBJ databases">
        <title>Spirosoma flava sp. nov., a propanil-degrading bacterium isolated from herbicide-contaminated soil.</title>
        <authorList>
            <person name="Zhang L."/>
            <person name="Jiang J.-D."/>
        </authorList>
    </citation>
    <scope>NUCLEOTIDE SEQUENCE [LARGE SCALE GENOMIC DNA]</scope>
    <source>
        <strain evidence="5 6">TY50</strain>
    </source>
</reference>
<dbReference type="Proteomes" id="UP000290407">
    <property type="component" value="Unassembled WGS sequence"/>
</dbReference>
<comment type="caution">
    <text evidence="5">The sequence shown here is derived from an EMBL/GenBank/DDBJ whole genome shotgun (WGS) entry which is preliminary data.</text>
</comment>
<keyword evidence="3" id="KW-0238">DNA-binding</keyword>
<evidence type="ECO:0000256" key="4">
    <source>
        <dbReference type="RuleBase" id="RU003939"/>
    </source>
</evidence>
<keyword evidence="2" id="KW-0226">DNA condensation</keyword>
<comment type="similarity">
    <text evidence="1 4">Belongs to the bacterial histone-like protein family.</text>
</comment>
<dbReference type="GO" id="GO:0005829">
    <property type="term" value="C:cytosol"/>
    <property type="evidence" value="ECO:0007669"/>
    <property type="project" value="TreeGrafter"/>
</dbReference>
<proteinExistence type="inferred from homology"/>
<evidence type="ECO:0000313" key="5">
    <source>
        <dbReference type="EMBL" id="RYC66221.1"/>
    </source>
</evidence>
<dbReference type="Gene3D" id="4.10.520.10">
    <property type="entry name" value="IHF-like DNA-binding proteins"/>
    <property type="match status" value="1"/>
</dbReference>
<dbReference type="GO" id="GO:0030527">
    <property type="term" value="F:structural constituent of chromatin"/>
    <property type="evidence" value="ECO:0007669"/>
    <property type="project" value="InterPro"/>
</dbReference>
<name>A0A4Q2UFT5_9BACT</name>
<dbReference type="Pfam" id="PF00216">
    <property type="entry name" value="Bac_DNA_binding"/>
    <property type="match status" value="1"/>
</dbReference>
<gene>
    <name evidence="5" type="ORF">EQG79_30765</name>
</gene>
<dbReference type="PANTHER" id="PTHR33175:SF3">
    <property type="entry name" value="DNA-BINDING PROTEIN HU-BETA"/>
    <property type="match status" value="1"/>
</dbReference>
<dbReference type="InterPro" id="IPR000119">
    <property type="entry name" value="Hist_DNA-bd"/>
</dbReference>
<dbReference type="PANTHER" id="PTHR33175">
    <property type="entry name" value="DNA-BINDING PROTEIN HU"/>
    <property type="match status" value="1"/>
</dbReference>
<dbReference type="RefSeq" id="WP_129607073.1">
    <property type="nucleotide sequence ID" value="NZ_SBLB01000021.1"/>
</dbReference>
<dbReference type="InterPro" id="IPR010992">
    <property type="entry name" value="IHF-like_DNA-bd_dom_sf"/>
</dbReference>
<dbReference type="CDD" id="cd13836">
    <property type="entry name" value="IHF_B"/>
    <property type="match status" value="1"/>
</dbReference>
<dbReference type="SMART" id="SM00411">
    <property type="entry name" value="BHL"/>
    <property type="match status" value="1"/>
</dbReference>
<dbReference type="GO" id="GO:0030261">
    <property type="term" value="P:chromosome condensation"/>
    <property type="evidence" value="ECO:0007669"/>
    <property type="project" value="UniProtKB-KW"/>
</dbReference>
<evidence type="ECO:0000313" key="6">
    <source>
        <dbReference type="Proteomes" id="UP000290407"/>
    </source>
</evidence>
<dbReference type="SUPFAM" id="SSF47729">
    <property type="entry name" value="IHF-like DNA-binding proteins"/>
    <property type="match status" value="1"/>
</dbReference>
<sequence>MTKQDVINQVSEKTGLDTLTSRSVIESFFSVVKDALTEGEPIYIRTFGSFILKKRAAKLARNISQNTAVRIAAHVIPSFKASRAFTDQVRAQEVTGEKK</sequence>
<evidence type="ECO:0000256" key="2">
    <source>
        <dbReference type="ARBA" id="ARBA00023067"/>
    </source>
</evidence>
<evidence type="ECO:0000256" key="3">
    <source>
        <dbReference type="ARBA" id="ARBA00023125"/>
    </source>
</evidence>
<dbReference type="EMBL" id="SBLB01000021">
    <property type="protein sequence ID" value="RYC66221.1"/>
    <property type="molecule type" value="Genomic_DNA"/>
</dbReference>
<dbReference type="AlphaFoldDB" id="A0A4Q2UFT5"/>
<evidence type="ECO:0000256" key="1">
    <source>
        <dbReference type="ARBA" id="ARBA00010529"/>
    </source>
</evidence>
<keyword evidence="6" id="KW-1185">Reference proteome</keyword>
<protein>
    <submittedName>
        <fullName evidence="5">Integration host factor subunit beta</fullName>
    </submittedName>
</protein>